<organism evidence="3 4">
    <name type="scientific">Tautonia sociabilis</name>
    <dbReference type="NCBI Taxonomy" id="2080755"/>
    <lineage>
        <taxon>Bacteria</taxon>
        <taxon>Pseudomonadati</taxon>
        <taxon>Planctomycetota</taxon>
        <taxon>Planctomycetia</taxon>
        <taxon>Isosphaerales</taxon>
        <taxon>Isosphaeraceae</taxon>
        <taxon>Tautonia</taxon>
    </lineage>
</organism>
<accession>A0A432MP56</accession>
<dbReference type="OrthoDB" id="5456309at2"/>
<dbReference type="EMBL" id="RYZH01000006">
    <property type="protein sequence ID" value="RUL88957.1"/>
    <property type="molecule type" value="Genomic_DNA"/>
</dbReference>
<evidence type="ECO:0000313" key="4">
    <source>
        <dbReference type="Proteomes" id="UP000280296"/>
    </source>
</evidence>
<keyword evidence="2" id="KW-0472">Membrane</keyword>
<feature type="transmembrane region" description="Helical" evidence="2">
    <location>
        <begin position="14"/>
        <end position="36"/>
    </location>
</feature>
<keyword evidence="2" id="KW-0812">Transmembrane</keyword>
<evidence type="ECO:0000256" key="2">
    <source>
        <dbReference type="SAM" id="Phobius"/>
    </source>
</evidence>
<keyword evidence="4" id="KW-1185">Reference proteome</keyword>
<reference evidence="3 4" key="2">
    <citation type="submission" date="2019-01" db="EMBL/GenBank/DDBJ databases">
        <title>Tautonia sociabilis, a novel thermotolerant planctomycete of Isosphaeraceae family, isolated from a 4000 m deep subterranean habitat.</title>
        <authorList>
            <person name="Kovaleva O.L."/>
            <person name="Elcheninov A.G."/>
            <person name="Van Heerden E."/>
            <person name="Toshchakov S.V."/>
            <person name="Novikov A."/>
            <person name="Bonch-Osmolovskaya E.A."/>
            <person name="Kublanov I.V."/>
        </authorList>
    </citation>
    <scope>NUCLEOTIDE SEQUENCE [LARGE SCALE GENOMIC DNA]</scope>
    <source>
        <strain evidence="3 4">GM2012</strain>
    </source>
</reference>
<keyword evidence="2" id="KW-1133">Transmembrane helix</keyword>
<sequence>MVANRAGWRRPRRIWTFVSMGVVVTVLAIPLASWWLTAPLDDGGPSPDLVAFHPGATAPDTASRPLGSEALPEWPEDRLEGPAAKRYLLAFMERAVARLEEISGYTATLTRQERINGELRPEQRLRIKVRHEPFSVYLRFESPRPGREALYHEGRFDNHVLVHNGDWTRRFLPRVKLDPNGPIALADNRHPITEIGLAHLSRKLLHFRKLDLDDPHAETILDRVTDEDGSLWYRSLHSHSDSSDDRPFCRVEVRYSPECLVPLHIVSYDWPEPALDPDSGELKLAERYHYEDVEFDVAFSELDFDPRNPEYDFERY</sequence>
<dbReference type="Proteomes" id="UP000280296">
    <property type="component" value="Unassembled WGS sequence"/>
</dbReference>
<comment type="caution">
    <text evidence="3">The sequence shown here is derived from an EMBL/GenBank/DDBJ whole genome shotgun (WGS) entry which is preliminary data.</text>
</comment>
<feature type="region of interest" description="Disordered" evidence="1">
    <location>
        <begin position="51"/>
        <end position="74"/>
    </location>
</feature>
<gene>
    <name evidence="3" type="ORF">TsocGM_05005</name>
</gene>
<proteinExistence type="predicted"/>
<name>A0A432MP56_9BACT</name>
<reference evidence="3 4" key="1">
    <citation type="submission" date="2018-12" db="EMBL/GenBank/DDBJ databases">
        <authorList>
            <person name="Toschakov S.V."/>
        </authorList>
    </citation>
    <scope>NUCLEOTIDE SEQUENCE [LARGE SCALE GENOMIC DNA]</scope>
    <source>
        <strain evidence="3 4">GM2012</strain>
    </source>
</reference>
<dbReference type="Pfam" id="PF07608">
    <property type="entry name" value="DUF1571"/>
    <property type="match status" value="1"/>
</dbReference>
<evidence type="ECO:0000313" key="3">
    <source>
        <dbReference type="EMBL" id="RUL88957.1"/>
    </source>
</evidence>
<evidence type="ECO:0000256" key="1">
    <source>
        <dbReference type="SAM" id="MobiDB-lite"/>
    </source>
</evidence>
<dbReference type="InterPro" id="IPR011465">
    <property type="entry name" value="DUF1571"/>
</dbReference>
<dbReference type="AlphaFoldDB" id="A0A432MP56"/>
<protein>
    <submittedName>
        <fullName evidence="3">DUF1571 domain-containing protein</fullName>
    </submittedName>
</protein>
<dbReference type="RefSeq" id="WP_126724208.1">
    <property type="nucleotide sequence ID" value="NZ_RYZH01000006.1"/>
</dbReference>